<dbReference type="GO" id="GO:0030975">
    <property type="term" value="F:thiamine binding"/>
    <property type="evidence" value="ECO:0007669"/>
    <property type="project" value="TreeGrafter"/>
</dbReference>
<evidence type="ECO:0000313" key="2">
    <source>
        <dbReference type="EMBL" id="GAI92788.1"/>
    </source>
</evidence>
<comment type="caution">
    <text evidence="2">The sequence shown here is derived from an EMBL/GenBank/DDBJ whole genome shotgun (WGS) entry which is preliminary data.</text>
</comment>
<evidence type="ECO:0008006" key="3">
    <source>
        <dbReference type="Google" id="ProtNLM"/>
    </source>
</evidence>
<dbReference type="Pfam" id="PF13343">
    <property type="entry name" value="SBP_bac_6"/>
    <property type="match status" value="1"/>
</dbReference>
<dbReference type="AlphaFoldDB" id="X1SIJ7"/>
<reference evidence="2" key="1">
    <citation type="journal article" date="2014" name="Front. Microbiol.">
        <title>High frequency of phylogenetically diverse reductive dehalogenase-homologous genes in deep subseafloor sedimentary metagenomes.</title>
        <authorList>
            <person name="Kawai M."/>
            <person name="Futagami T."/>
            <person name="Toyoda A."/>
            <person name="Takaki Y."/>
            <person name="Nishi S."/>
            <person name="Hori S."/>
            <person name="Arai W."/>
            <person name="Tsubouchi T."/>
            <person name="Morono Y."/>
            <person name="Uchiyama I."/>
            <person name="Ito T."/>
            <person name="Fujiyama A."/>
            <person name="Inagaki F."/>
            <person name="Takami H."/>
        </authorList>
    </citation>
    <scope>NUCLEOTIDE SEQUENCE</scope>
    <source>
        <strain evidence="2">Expedition CK06-06</strain>
    </source>
</reference>
<gene>
    <name evidence="2" type="ORF">S12H4_34676</name>
</gene>
<feature type="non-terminal residue" evidence="2">
    <location>
        <position position="242"/>
    </location>
</feature>
<name>X1SIJ7_9ZZZZ</name>
<dbReference type="SUPFAM" id="SSF53850">
    <property type="entry name" value="Periplasmic binding protein-like II"/>
    <property type="match status" value="1"/>
</dbReference>
<dbReference type="PANTHER" id="PTHR30006">
    <property type="entry name" value="THIAMINE-BINDING PERIPLASMIC PROTEIN-RELATED"/>
    <property type="match status" value="1"/>
</dbReference>
<dbReference type="GO" id="GO:0030288">
    <property type="term" value="C:outer membrane-bounded periplasmic space"/>
    <property type="evidence" value="ECO:0007669"/>
    <property type="project" value="TreeGrafter"/>
</dbReference>
<sequence>MRREIVFTLSFLVCVLLTGGLFASGTQESTGPVVEPGSMEEIITAAKEEGVLVSYGLPDDWVNYGGILGILKSKYGIKSMDTDMGSGSIIAALKAEKNAPVADATDLGFNFATVITSEKLSQPYKNKYWDEIPDYAKDPDGLWSAAYWGAFAFTVNTDIVKNVPKTWDNLLKPEYKNMVTMKDPRESGTANMMVLAAAFAHGGSEKNVQPGLDYFKKLKQAGNIRPVRPSTSAIQKGEAPIA</sequence>
<dbReference type="GO" id="GO:0030976">
    <property type="term" value="F:thiamine pyrophosphate binding"/>
    <property type="evidence" value="ECO:0007669"/>
    <property type="project" value="TreeGrafter"/>
</dbReference>
<keyword evidence="1" id="KW-0732">Signal</keyword>
<dbReference type="Gene3D" id="3.40.190.10">
    <property type="entry name" value="Periplasmic binding protein-like II"/>
    <property type="match status" value="1"/>
</dbReference>
<evidence type="ECO:0000256" key="1">
    <source>
        <dbReference type="ARBA" id="ARBA00022729"/>
    </source>
</evidence>
<dbReference type="GO" id="GO:0015888">
    <property type="term" value="P:thiamine transport"/>
    <property type="evidence" value="ECO:0007669"/>
    <property type="project" value="TreeGrafter"/>
</dbReference>
<proteinExistence type="predicted"/>
<accession>X1SIJ7</accession>
<organism evidence="2">
    <name type="scientific">marine sediment metagenome</name>
    <dbReference type="NCBI Taxonomy" id="412755"/>
    <lineage>
        <taxon>unclassified sequences</taxon>
        <taxon>metagenomes</taxon>
        <taxon>ecological metagenomes</taxon>
    </lineage>
</organism>
<dbReference type="PANTHER" id="PTHR30006:SF2">
    <property type="entry name" value="ABC TRANSPORTER SUBSTRATE-BINDING PROTEIN"/>
    <property type="match status" value="1"/>
</dbReference>
<dbReference type="EMBL" id="BARW01020539">
    <property type="protein sequence ID" value="GAI92788.1"/>
    <property type="molecule type" value="Genomic_DNA"/>
</dbReference>
<protein>
    <recommendedName>
        <fullName evidence="3">ABC transporter substrate-binding protein</fullName>
    </recommendedName>
</protein>